<keyword evidence="3" id="KW-1185">Reference proteome</keyword>
<dbReference type="RefSeq" id="XP_025530006.1">
    <property type="nucleotide sequence ID" value="XM_025671540.1"/>
</dbReference>
<reference evidence="2 3" key="1">
    <citation type="submission" date="2018-02" db="EMBL/GenBank/DDBJ databases">
        <title>The genomes of Aspergillus section Nigri reveals drivers in fungal speciation.</title>
        <authorList>
            <consortium name="DOE Joint Genome Institute"/>
            <person name="Vesth T.C."/>
            <person name="Nybo J."/>
            <person name="Theobald S."/>
            <person name="Brandl J."/>
            <person name="Frisvad J.C."/>
            <person name="Nielsen K.F."/>
            <person name="Lyhne E.K."/>
            <person name="Kogle M.E."/>
            <person name="Kuo A."/>
            <person name="Riley R."/>
            <person name="Clum A."/>
            <person name="Nolan M."/>
            <person name="Lipzen A."/>
            <person name="Salamov A."/>
            <person name="Henrissat B."/>
            <person name="Wiebenga A."/>
            <person name="De vries R.P."/>
            <person name="Grigoriev I.V."/>
            <person name="Mortensen U.H."/>
            <person name="Andersen M.R."/>
            <person name="Baker S.E."/>
        </authorList>
    </citation>
    <scope>NUCLEOTIDE SEQUENCE [LARGE SCALE GENOMIC DNA]</scope>
    <source>
        <strain evidence="2 3">CBS 114.51</strain>
    </source>
</reference>
<evidence type="ECO:0000313" key="2">
    <source>
        <dbReference type="EMBL" id="RAH84112.1"/>
    </source>
</evidence>
<dbReference type="Proteomes" id="UP000249497">
    <property type="component" value="Unassembled WGS sequence"/>
</dbReference>
<sequence>MPSRQAPFLVNWMWLVAELDLLVLGNEKGEGGCTIIIKGSRWLIDDGPWCLQRRRKKETVRRLYCTSHSAEKVNGDLTNAATSQHT</sequence>
<gene>
    <name evidence="2" type="ORF">BO86DRAFT_387231</name>
</gene>
<feature type="signal peptide" evidence="1">
    <location>
        <begin position="1"/>
        <end position="25"/>
    </location>
</feature>
<name>A0A8T8X973_ASPJA</name>
<accession>A0A8T8X973</accession>
<feature type="chain" id="PRO_5035868083" description="Secreted protein" evidence="1">
    <location>
        <begin position="26"/>
        <end position="86"/>
    </location>
</feature>
<dbReference type="EMBL" id="KZ824779">
    <property type="protein sequence ID" value="RAH84112.1"/>
    <property type="molecule type" value="Genomic_DNA"/>
</dbReference>
<protein>
    <recommendedName>
        <fullName evidence="4">Secreted protein</fullName>
    </recommendedName>
</protein>
<evidence type="ECO:0000256" key="1">
    <source>
        <dbReference type="SAM" id="SignalP"/>
    </source>
</evidence>
<evidence type="ECO:0008006" key="4">
    <source>
        <dbReference type="Google" id="ProtNLM"/>
    </source>
</evidence>
<evidence type="ECO:0000313" key="3">
    <source>
        <dbReference type="Proteomes" id="UP000249497"/>
    </source>
</evidence>
<keyword evidence="1" id="KW-0732">Signal</keyword>
<proteinExistence type="predicted"/>
<dbReference type="AlphaFoldDB" id="A0A8T8X973"/>
<dbReference type="GeneID" id="37175232"/>
<organism evidence="2 3">
    <name type="scientific">Aspergillus japonicus CBS 114.51</name>
    <dbReference type="NCBI Taxonomy" id="1448312"/>
    <lineage>
        <taxon>Eukaryota</taxon>
        <taxon>Fungi</taxon>
        <taxon>Dikarya</taxon>
        <taxon>Ascomycota</taxon>
        <taxon>Pezizomycotina</taxon>
        <taxon>Eurotiomycetes</taxon>
        <taxon>Eurotiomycetidae</taxon>
        <taxon>Eurotiales</taxon>
        <taxon>Aspergillaceae</taxon>
        <taxon>Aspergillus</taxon>
        <taxon>Aspergillus subgen. Circumdati</taxon>
    </lineage>
</organism>